<dbReference type="EMBL" id="BAABDL010000120">
    <property type="protein sequence ID" value="GAA4076869.1"/>
    <property type="molecule type" value="Genomic_DNA"/>
</dbReference>
<dbReference type="InterPro" id="IPR025857">
    <property type="entry name" value="MacB_PCD"/>
</dbReference>
<accession>A0ABP7VXR3</accession>
<gene>
    <name evidence="2" type="ORF">GCM10022410_22090</name>
</gene>
<organism evidence="2 3">
    <name type="scientific">Amphibacillus indicireducens</name>
    <dbReference type="NCBI Taxonomy" id="1076330"/>
    <lineage>
        <taxon>Bacteria</taxon>
        <taxon>Bacillati</taxon>
        <taxon>Bacillota</taxon>
        <taxon>Bacilli</taxon>
        <taxon>Bacillales</taxon>
        <taxon>Bacillaceae</taxon>
        <taxon>Amphibacillus</taxon>
    </lineage>
</organism>
<sequence>MHFVRRGFIGMMRRKGKSLILLAVLFILGNLIAGAISIQQATNNVEYNIRERLGAAIVIEVDYKPIDALSEEERVKVETGDISLESIQQVGELPYVKYYDYYTYFGLGSKSLKYYFGQDVDQAAAEGVEIDFGMKGVNYPHILDFQEGKGNLIDGRTFSQDEIDNGSSVTLISEKLATLNNLHVGDTIILNNEVYSYDLDTYEEELFSSRDLVLEIIGIFEVLAVKDDIEFDFGQGTINWEDTLVQNTIYVPNQIIFNEADFDWEETKKAIPEFADTMTENPHIGNYRTMYVLESHQYIDAFKQEADPLLPPYYHVVGSGDH</sequence>
<dbReference type="Pfam" id="PF12704">
    <property type="entry name" value="MacB_PCD"/>
    <property type="match status" value="1"/>
</dbReference>
<name>A0ABP7VXR3_9BACI</name>
<evidence type="ECO:0000259" key="1">
    <source>
        <dbReference type="Pfam" id="PF12704"/>
    </source>
</evidence>
<proteinExistence type="predicted"/>
<reference evidence="3" key="1">
    <citation type="journal article" date="2019" name="Int. J. Syst. Evol. Microbiol.">
        <title>The Global Catalogue of Microorganisms (GCM) 10K type strain sequencing project: providing services to taxonomists for standard genome sequencing and annotation.</title>
        <authorList>
            <consortium name="The Broad Institute Genomics Platform"/>
            <consortium name="The Broad Institute Genome Sequencing Center for Infectious Disease"/>
            <person name="Wu L."/>
            <person name="Ma J."/>
        </authorList>
    </citation>
    <scope>NUCLEOTIDE SEQUENCE [LARGE SCALE GENOMIC DNA]</scope>
    <source>
        <strain evidence="3">JCM 17250</strain>
    </source>
</reference>
<feature type="domain" description="MacB-like periplasmic core" evidence="1">
    <location>
        <begin position="21"/>
        <end position="257"/>
    </location>
</feature>
<comment type="caution">
    <text evidence="2">The sequence shown here is derived from an EMBL/GenBank/DDBJ whole genome shotgun (WGS) entry which is preliminary data.</text>
</comment>
<evidence type="ECO:0000313" key="2">
    <source>
        <dbReference type="EMBL" id="GAA4076869.1"/>
    </source>
</evidence>
<keyword evidence="3" id="KW-1185">Reference proteome</keyword>
<dbReference type="RefSeq" id="WP_344913158.1">
    <property type="nucleotide sequence ID" value="NZ_BAABDL010000120.1"/>
</dbReference>
<protein>
    <recommendedName>
        <fullName evidence="1">MacB-like periplasmic core domain-containing protein</fullName>
    </recommendedName>
</protein>
<dbReference type="Proteomes" id="UP001501734">
    <property type="component" value="Unassembled WGS sequence"/>
</dbReference>
<evidence type="ECO:0000313" key="3">
    <source>
        <dbReference type="Proteomes" id="UP001501734"/>
    </source>
</evidence>